<accession>K6UKR3</accession>
<feature type="signal peptide" evidence="12">
    <location>
        <begin position="1"/>
        <end position="29"/>
    </location>
</feature>
<dbReference type="STRING" id="100225.SAMN05421595_1759"/>
<dbReference type="AlphaFoldDB" id="K6UKR3"/>
<dbReference type="GO" id="GO:0008422">
    <property type="term" value="F:beta-glucosidase activity"/>
    <property type="evidence" value="ECO:0007669"/>
    <property type="project" value="TreeGrafter"/>
</dbReference>
<evidence type="ECO:0000256" key="10">
    <source>
        <dbReference type="RuleBase" id="RU361161"/>
    </source>
</evidence>
<dbReference type="PANTHER" id="PTHR42715:SF12">
    <property type="entry name" value="BETA-GLUCOSIDASE G-RELATED"/>
    <property type="match status" value="1"/>
</dbReference>
<evidence type="ECO:0000256" key="7">
    <source>
        <dbReference type="ARBA" id="ARBA00041276"/>
    </source>
</evidence>
<dbReference type="eggNOG" id="COG1472">
    <property type="taxonomic scope" value="Bacteria"/>
</dbReference>
<comment type="similarity">
    <text evidence="2 10">Belongs to the glycosyl hydrolase 3 family.</text>
</comment>
<dbReference type="RefSeq" id="WP_006501377.1">
    <property type="nucleotide sequence ID" value="NZ_BAGZ01000001.1"/>
</dbReference>
<dbReference type="InterPro" id="IPR019800">
    <property type="entry name" value="Glyco_hydro_3_AS"/>
</dbReference>
<dbReference type="InterPro" id="IPR017853">
    <property type="entry name" value="GH"/>
</dbReference>
<keyword evidence="4 12" id="KW-0732">Signal</keyword>
<comment type="subcellular location">
    <subcellularLocation>
        <location evidence="1">Secreted</location>
    </subcellularLocation>
</comment>
<protein>
    <recommendedName>
        <fullName evidence="6">Probable beta-glucosidase G</fullName>
    </recommendedName>
    <alternativeName>
        <fullName evidence="7">Beta-D-glucoside glucohydrolase G</fullName>
    </alternativeName>
    <alternativeName>
        <fullName evidence="8">Cellobiase G</fullName>
    </alternativeName>
    <alternativeName>
        <fullName evidence="9">Gentiobiase G</fullName>
    </alternativeName>
</protein>
<evidence type="ECO:0000256" key="12">
    <source>
        <dbReference type="SAM" id="SignalP"/>
    </source>
</evidence>
<dbReference type="InterPro" id="IPR013783">
    <property type="entry name" value="Ig-like_fold"/>
</dbReference>
<dbReference type="Gene3D" id="3.20.20.300">
    <property type="entry name" value="Glycoside hydrolase, family 3, N-terminal domain"/>
    <property type="match status" value="2"/>
</dbReference>
<dbReference type="EMBL" id="BAGZ01000001">
    <property type="protein sequence ID" value="GAB76626.1"/>
    <property type="molecule type" value="Genomic_DNA"/>
</dbReference>
<comment type="caution">
    <text evidence="14">The sequence shown here is derived from an EMBL/GenBank/DDBJ whole genome shotgun (WGS) entry which is preliminary data.</text>
</comment>
<sequence length="776" mass="81414">MPRPRLATALLAVVGIVPASCFTALPAQAQPSTTTQEAPAATTPCPWVGSSAAPVDRARSLLSHMTLDDKIGMIHGTARPLQAYGPVHAGQVAANPRLCIPALSPTDGPAGVGNNKTGVTQLPAPVALGATFDRMLATRYGQVIGAETRGKGANYALGPGVDLTRDPRAGRAFENFGEDPVHVGQMGAAEARGIQSQGVLAVAKHLGAYTQETGRNTSHASAIVDERTLNELYVAPFEALVEAKVASVMCSYNQVNNVHACNHGYLMNQVLKGRLGFSGFVISDWFGMHSSVASANAGLDLQMPDSCYYDKRLRQGLAEGKVSEQRLDDMVTRILTPMFAHGLFDRAPTGSPKAKVTNPGHAAVAHKVATDSMVLMKNDGVLPLKPSANGIAVIGSAAGRNVLASGGGSAHVIADKITTPLQGITRRAGKDKTPVTYYGGILPAQAAKYAAAADVAVVVVKSYSSENKDQRSTQLSLVDRNLIEATRKANPRTVVVLNTGSAVDLPFADRVPALVSAWYPGQEYGTALASVLFGDTNPSGRLPVTFAASPSHLPAAAKERFPGGRHDEGLAIGYRWYDKQRITPAFPFGHGLSYTKFTYSGLTVGAESADGSIPVSVDVTNTGSRPGAVVPQVYVGQPARIAGPPKALADFTKVTLNPGERKRVTMKLSARVLSVFDTAKHQFVNLAGERTVLVGDSAANLPLVGKAVVTRTTLTSRPTSAPFPGQSQSNENRAEAARDRRVCGAAGFMGGGIGFISYFGLPPFRQAVEKPTDAML</sequence>
<keyword evidence="15" id="KW-1185">Reference proteome</keyword>
<dbReference type="Gene3D" id="2.60.40.10">
    <property type="entry name" value="Immunoglobulins"/>
    <property type="match status" value="1"/>
</dbReference>
<dbReference type="InterPro" id="IPR036881">
    <property type="entry name" value="Glyco_hydro_3_C_sf"/>
</dbReference>
<evidence type="ECO:0000256" key="4">
    <source>
        <dbReference type="ARBA" id="ARBA00022729"/>
    </source>
</evidence>
<keyword evidence="5 10" id="KW-0378">Hydrolase</keyword>
<feature type="chain" id="PRO_5003894958" description="Probable beta-glucosidase G" evidence="12">
    <location>
        <begin position="30"/>
        <end position="776"/>
    </location>
</feature>
<proteinExistence type="inferred from homology"/>
<dbReference type="PRINTS" id="PR00133">
    <property type="entry name" value="GLHYDRLASE3"/>
</dbReference>
<dbReference type="PANTHER" id="PTHR42715">
    <property type="entry name" value="BETA-GLUCOSIDASE"/>
    <property type="match status" value="1"/>
</dbReference>
<dbReference type="GO" id="GO:0009251">
    <property type="term" value="P:glucan catabolic process"/>
    <property type="evidence" value="ECO:0007669"/>
    <property type="project" value="TreeGrafter"/>
</dbReference>
<dbReference type="Gene3D" id="3.40.50.1700">
    <property type="entry name" value="Glycoside hydrolase family 3 C-terminal domain"/>
    <property type="match status" value="2"/>
</dbReference>
<evidence type="ECO:0000256" key="8">
    <source>
        <dbReference type="ARBA" id="ARBA00041601"/>
    </source>
</evidence>
<dbReference type="PROSITE" id="PS00775">
    <property type="entry name" value="GLYCOSYL_HYDROL_F3"/>
    <property type="match status" value="1"/>
</dbReference>
<evidence type="ECO:0000256" key="1">
    <source>
        <dbReference type="ARBA" id="ARBA00004613"/>
    </source>
</evidence>
<keyword evidence="10" id="KW-0326">Glycosidase</keyword>
<dbReference type="InterPro" id="IPR001764">
    <property type="entry name" value="Glyco_hydro_3_N"/>
</dbReference>
<name>K6UKR3_9MICO</name>
<evidence type="ECO:0000256" key="5">
    <source>
        <dbReference type="ARBA" id="ARBA00022801"/>
    </source>
</evidence>
<dbReference type="Pfam" id="PF14310">
    <property type="entry name" value="Fn3-like"/>
    <property type="match status" value="1"/>
</dbReference>
<dbReference type="InterPro" id="IPR026891">
    <property type="entry name" value="Fn3-like"/>
</dbReference>
<dbReference type="Pfam" id="PF01915">
    <property type="entry name" value="Glyco_hydro_3_C"/>
    <property type="match status" value="1"/>
</dbReference>
<dbReference type="InterPro" id="IPR002772">
    <property type="entry name" value="Glyco_hydro_3_C"/>
</dbReference>
<dbReference type="Pfam" id="PF00933">
    <property type="entry name" value="Glyco_hydro_3"/>
    <property type="match status" value="1"/>
</dbReference>
<dbReference type="SMART" id="SM01217">
    <property type="entry name" value="Fn3_like"/>
    <property type="match status" value="1"/>
</dbReference>
<keyword evidence="3" id="KW-0964">Secreted</keyword>
<dbReference type="SUPFAM" id="SSF52279">
    <property type="entry name" value="Beta-D-glucan exohydrolase, C-terminal domain"/>
    <property type="match status" value="1"/>
</dbReference>
<evidence type="ECO:0000259" key="13">
    <source>
        <dbReference type="SMART" id="SM01217"/>
    </source>
</evidence>
<reference evidence="14 15" key="1">
    <citation type="submission" date="2012-08" db="EMBL/GenBank/DDBJ databases">
        <title>Whole genome shotgun sequence of Austwickia chelonae NBRC 105200.</title>
        <authorList>
            <person name="Yoshida I."/>
            <person name="Hosoyama A."/>
            <person name="Tsuchikane K."/>
            <person name="Katsumata H."/>
            <person name="Ando Y."/>
            <person name="Ohji S."/>
            <person name="Hamada M."/>
            <person name="Tamura T."/>
            <person name="Yamazoe A."/>
            <person name="Yamazaki S."/>
            <person name="Fujita N."/>
        </authorList>
    </citation>
    <scope>NUCLEOTIDE SEQUENCE [LARGE SCALE GENOMIC DNA]</scope>
    <source>
        <strain evidence="14 15">NBRC 105200</strain>
    </source>
</reference>
<evidence type="ECO:0000313" key="15">
    <source>
        <dbReference type="Proteomes" id="UP000008495"/>
    </source>
</evidence>
<dbReference type="InterPro" id="IPR050288">
    <property type="entry name" value="Cellulose_deg_GH3"/>
</dbReference>
<dbReference type="InterPro" id="IPR036962">
    <property type="entry name" value="Glyco_hydro_3_N_sf"/>
</dbReference>
<gene>
    <name evidence="14" type="ORF">AUCHE_01_01880</name>
</gene>
<organism evidence="14 15">
    <name type="scientific">Austwickia chelonae NBRC 105200</name>
    <dbReference type="NCBI Taxonomy" id="1184607"/>
    <lineage>
        <taxon>Bacteria</taxon>
        <taxon>Bacillati</taxon>
        <taxon>Actinomycetota</taxon>
        <taxon>Actinomycetes</taxon>
        <taxon>Micrococcales</taxon>
        <taxon>Dermatophilaceae</taxon>
        <taxon>Austwickia</taxon>
    </lineage>
</organism>
<evidence type="ECO:0000256" key="6">
    <source>
        <dbReference type="ARBA" id="ARBA00039579"/>
    </source>
</evidence>
<feature type="domain" description="Fibronectin type III-like" evidence="13">
    <location>
        <begin position="629"/>
        <end position="698"/>
    </location>
</feature>
<evidence type="ECO:0000256" key="3">
    <source>
        <dbReference type="ARBA" id="ARBA00022525"/>
    </source>
</evidence>
<dbReference type="SUPFAM" id="SSF51445">
    <property type="entry name" value="(Trans)glycosidases"/>
    <property type="match status" value="1"/>
</dbReference>
<feature type="region of interest" description="Disordered" evidence="11">
    <location>
        <begin position="715"/>
        <end position="736"/>
    </location>
</feature>
<feature type="compositionally biased region" description="Polar residues" evidence="11">
    <location>
        <begin position="715"/>
        <end position="729"/>
    </location>
</feature>
<dbReference type="Proteomes" id="UP000008495">
    <property type="component" value="Unassembled WGS sequence"/>
</dbReference>
<dbReference type="GO" id="GO:0005576">
    <property type="term" value="C:extracellular region"/>
    <property type="evidence" value="ECO:0007669"/>
    <property type="project" value="UniProtKB-SubCell"/>
</dbReference>
<evidence type="ECO:0000256" key="2">
    <source>
        <dbReference type="ARBA" id="ARBA00005336"/>
    </source>
</evidence>
<evidence type="ECO:0000313" key="14">
    <source>
        <dbReference type="EMBL" id="GAB76626.1"/>
    </source>
</evidence>
<evidence type="ECO:0000256" key="9">
    <source>
        <dbReference type="ARBA" id="ARBA00041808"/>
    </source>
</evidence>
<evidence type="ECO:0000256" key="11">
    <source>
        <dbReference type="SAM" id="MobiDB-lite"/>
    </source>
</evidence>